<dbReference type="EMBL" id="VTWU01000002">
    <property type="protein sequence ID" value="KAA9338159.1"/>
    <property type="molecule type" value="Genomic_DNA"/>
</dbReference>
<organism evidence="1 2">
    <name type="scientific">Hymenobacter busanensis</name>
    <dbReference type="NCBI Taxonomy" id="2607656"/>
    <lineage>
        <taxon>Bacteria</taxon>
        <taxon>Pseudomonadati</taxon>
        <taxon>Bacteroidota</taxon>
        <taxon>Cytophagia</taxon>
        <taxon>Cytophagales</taxon>
        <taxon>Hymenobacteraceae</taxon>
        <taxon>Hymenobacter</taxon>
    </lineage>
</organism>
<dbReference type="RefSeq" id="WP_151077684.1">
    <property type="nucleotide sequence ID" value="NZ_CP047647.1"/>
</dbReference>
<evidence type="ECO:0000313" key="1">
    <source>
        <dbReference type="EMBL" id="KAA9338159.1"/>
    </source>
</evidence>
<dbReference type="Proteomes" id="UP000326380">
    <property type="component" value="Unassembled WGS sequence"/>
</dbReference>
<comment type="caution">
    <text evidence="1">The sequence shown here is derived from an EMBL/GenBank/DDBJ whole genome shotgun (WGS) entry which is preliminary data.</text>
</comment>
<name>A0A7L5A2Q7_9BACT</name>
<accession>A0A7L5A2Q7</accession>
<protein>
    <submittedName>
        <fullName evidence="1">Uncharacterized protein</fullName>
    </submittedName>
</protein>
<keyword evidence="2" id="KW-1185">Reference proteome</keyword>
<gene>
    <name evidence="1" type="ORF">F0P96_04740</name>
</gene>
<reference evidence="1 2" key="1">
    <citation type="submission" date="2019-09" db="EMBL/GenBank/DDBJ databases">
        <title>Genome sequence of Hymenobacter sp. M3.</title>
        <authorList>
            <person name="Srinivasan S."/>
        </authorList>
    </citation>
    <scope>NUCLEOTIDE SEQUENCE [LARGE SCALE GENOMIC DNA]</scope>
    <source>
        <strain evidence="1 2">M3</strain>
    </source>
</reference>
<sequence>MLCLVWPLAVPAVAQSAEAGGAAEVPELRAAVRHVTSRYLEALGGEALLYNGPEYINYDNSQTEGHQFFVSDQETLGTVDYDGFAFPNVPLLYDLNRDVLVARNKTSPAQLQLVSEWVHAFELHGHRFVRLVATGQATAPPVTGFYDVVAGQPTAAVHVLVKRTKELQNVAGKGVLKVFVPQDRYYVFSQGRYHAVAGKSSVLAAFPDRQKDLRKYAKTQHLKFGREQREKSIVLLASYYASPAPAAAN</sequence>
<dbReference type="AlphaFoldDB" id="A0A7L5A2Q7"/>
<proteinExistence type="predicted"/>
<evidence type="ECO:0000313" key="2">
    <source>
        <dbReference type="Proteomes" id="UP000326380"/>
    </source>
</evidence>